<dbReference type="InterPro" id="IPR005225">
    <property type="entry name" value="Small_GTP-bd"/>
</dbReference>
<feature type="compositionally biased region" description="Low complexity" evidence="10">
    <location>
        <begin position="90"/>
        <end position="100"/>
    </location>
</feature>
<feature type="binding site" evidence="8">
    <location>
        <begin position="212"/>
        <end position="219"/>
    </location>
    <ligand>
        <name>GTP</name>
        <dbReference type="ChEBI" id="CHEBI:37565"/>
    </ligand>
</feature>
<dbReference type="GO" id="GO:0005829">
    <property type="term" value="C:cytosol"/>
    <property type="evidence" value="ECO:0007669"/>
    <property type="project" value="TreeGrafter"/>
</dbReference>
<keyword evidence="4 8" id="KW-0547">Nucleotide-binding</keyword>
<dbReference type="InterPro" id="IPR015760">
    <property type="entry name" value="TIF_IF2"/>
</dbReference>
<keyword evidence="8" id="KW-0963">Cytoplasm</keyword>
<dbReference type="FunFam" id="2.40.30.10:FF:000054">
    <property type="entry name" value="Translation initiation factor IF-2"/>
    <property type="match status" value="1"/>
</dbReference>
<dbReference type="FunFam" id="2.40.30.10:FF:000008">
    <property type="entry name" value="Translation initiation factor IF-2"/>
    <property type="match status" value="1"/>
</dbReference>
<dbReference type="GO" id="GO:0005525">
    <property type="term" value="F:GTP binding"/>
    <property type="evidence" value="ECO:0007669"/>
    <property type="project" value="UniProtKB-KW"/>
</dbReference>
<evidence type="ECO:0000256" key="9">
    <source>
        <dbReference type="RuleBase" id="RU000644"/>
    </source>
</evidence>
<feature type="region of interest" description="G-domain" evidence="8">
    <location>
        <begin position="206"/>
        <end position="354"/>
    </location>
</feature>
<dbReference type="eggNOG" id="COG0532">
    <property type="taxonomic scope" value="Bacteria"/>
</dbReference>
<keyword evidence="5 8" id="KW-0648">Protein biosynthesis</keyword>
<dbReference type="Proteomes" id="UP000003806">
    <property type="component" value="Chromosome"/>
</dbReference>
<dbReference type="Pfam" id="PF22042">
    <property type="entry name" value="EF-G_D2"/>
    <property type="match status" value="1"/>
</dbReference>
<feature type="region of interest" description="Disordered" evidence="10">
    <location>
        <begin position="57"/>
        <end position="119"/>
    </location>
</feature>
<dbReference type="PANTHER" id="PTHR43381:SF5">
    <property type="entry name" value="TR-TYPE G DOMAIN-CONTAINING PROTEIN"/>
    <property type="match status" value="1"/>
</dbReference>
<dbReference type="NCBIfam" id="TIGR00487">
    <property type="entry name" value="IF-2"/>
    <property type="match status" value="1"/>
</dbReference>
<dbReference type="SUPFAM" id="SSF52156">
    <property type="entry name" value="Initiation factor IF2/eIF5b, domain 3"/>
    <property type="match status" value="1"/>
</dbReference>
<dbReference type="STRING" id="885272.JonanDRAFT_0537"/>
<dbReference type="InterPro" id="IPR023115">
    <property type="entry name" value="TIF_IF2_dom3"/>
</dbReference>
<dbReference type="Gene3D" id="1.10.10.2480">
    <property type="match status" value="1"/>
</dbReference>
<dbReference type="InterPro" id="IPR009000">
    <property type="entry name" value="Transl_B-barrel_sf"/>
</dbReference>
<dbReference type="CDD" id="cd03692">
    <property type="entry name" value="mtIF2_IVc"/>
    <property type="match status" value="1"/>
</dbReference>
<feature type="domain" description="Tr-type G" evidence="11">
    <location>
        <begin position="203"/>
        <end position="372"/>
    </location>
</feature>
<dbReference type="FunFam" id="3.40.50.300:FF:000019">
    <property type="entry name" value="Translation initiation factor IF-2"/>
    <property type="match status" value="1"/>
</dbReference>
<feature type="binding site" evidence="8">
    <location>
        <begin position="258"/>
        <end position="262"/>
    </location>
    <ligand>
        <name>GTP</name>
        <dbReference type="ChEBI" id="CHEBI:37565"/>
    </ligand>
</feature>
<sequence>MCISNMRVYELSRQMGISTKELLALLASLGIEVKNQLGSLDEATAERVIAAYESSKLKAEEKAEKAGEKKSEKHKAEISQKQAPAEEAKPAAQKPAAEPKPAQPAPQPTEKPKKESTPVRDVFVEKGSTIEDVAAALGVSAGEAVKRLISEGLMLPADRPADDEVLLVLGEAFGVNLDWAKPKEEEKKTTSMRPTLKGDKQVERSPIVTVMGHVDHGKTSTLDAIRKTRVTEREAGGITQHIGASHVTHNGKTIVFLDTPGHAAFTSMRARGAQVTDIAVLVVAADDGVMPQTVEAINHAKAAGVPIIVAINKMDKPSANPDQVKQQLGGYGLVAEDWGGDTPMVQISAKSGKNIDELLEMILLVAEMEELKADPTVSPEGVVIESRLDRGKGAMASVIVQQGTLHQGDVIVMESCWGKVRAMFNDAGKSVRSAGPSTAVEVLGMSAVPQPGEKFYRVESEKKVRDIFSAQEEQRRNVQNEPVKRMTLEDLYSQMGEGEKPVLSIVLKCDVQGTTEAIVGALEKLSTNEVSVALVHTGVGRISESDVMLASASNAVIIGFNVRPDTNVEKVAERENVQIRLYQVIYDIMDDVKAAMEGLLKPKITENRLGEAEIRADFRVPKVGRVAGCMVTDGTIKKNASVRLIRDGVVVWTGAIASLRRVKDEASEVKAGFECGMTFTNFQDFHVNDVVECYEVLEEKRTL</sequence>
<dbReference type="CDD" id="cd01887">
    <property type="entry name" value="IF2_eIF5B"/>
    <property type="match status" value="1"/>
</dbReference>
<keyword evidence="3 8" id="KW-0396">Initiation factor</keyword>
<dbReference type="GO" id="GO:0003924">
    <property type="term" value="F:GTPase activity"/>
    <property type="evidence" value="ECO:0007669"/>
    <property type="project" value="UniProtKB-UniRule"/>
</dbReference>
<dbReference type="Gene3D" id="3.40.50.10050">
    <property type="entry name" value="Translation initiation factor IF- 2, domain 3"/>
    <property type="match status" value="1"/>
</dbReference>
<evidence type="ECO:0000256" key="4">
    <source>
        <dbReference type="ARBA" id="ARBA00022741"/>
    </source>
</evidence>
<comment type="function">
    <text evidence="7 8 9">One of the essential components for the initiation of protein synthesis. Protects formylmethionyl-tRNA from spontaneous hydrolysis and promotes its binding to the 30S ribosomal subunits. Also involved in the hydrolysis of GTP during the formation of the 70S ribosomal complex.</text>
</comment>
<dbReference type="AlphaFoldDB" id="H0UJT2"/>
<evidence type="ECO:0000313" key="12">
    <source>
        <dbReference type="EMBL" id="EHM12941.1"/>
    </source>
</evidence>
<dbReference type="PROSITE" id="PS01176">
    <property type="entry name" value="IF2"/>
    <property type="match status" value="1"/>
</dbReference>
<evidence type="ECO:0000256" key="1">
    <source>
        <dbReference type="ARBA" id="ARBA00007733"/>
    </source>
</evidence>
<evidence type="ECO:0000256" key="10">
    <source>
        <dbReference type="SAM" id="MobiDB-lite"/>
    </source>
</evidence>
<dbReference type="EMBL" id="CM001376">
    <property type="protein sequence ID" value="EHM12941.1"/>
    <property type="molecule type" value="Genomic_DNA"/>
</dbReference>
<keyword evidence="6 8" id="KW-0342">GTP-binding</keyword>
<dbReference type="InterPro" id="IPR036925">
    <property type="entry name" value="TIF_IF2_dom3_sf"/>
</dbReference>
<evidence type="ECO:0000256" key="6">
    <source>
        <dbReference type="ARBA" id="ARBA00023134"/>
    </source>
</evidence>
<keyword evidence="13" id="KW-1185">Reference proteome</keyword>
<comment type="subcellular location">
    <subcellularLocation>
        <location evidence="8">Cytoplasm</location>
    </subcellularLocation>
</comment>
<dbReference type="HOGENOM" id="CLU_006301_5_1_0"/>
<accession>H0UJT2</accession>
<dbReference type="CDD" id="cd03702">
    <property type="entry name" value="IF2_mtIF2_II"/>
    <property type="match status" value="1"/>
</dbReference>
<dbReference type="GO" id="GO:0003743">
    <property type="term" value="F:translation initiation factor activity"/>
    <property type="evidence" value="ECO:0007669"/>
    <property type="project" value="UniProtKB-UniRule"/>
</dbReference>
<dbReference type="InterPro" id="IPR053905">
    <property type="entry name" value="EF-G-like_DII"/>
</dbReference>
<feature type="compositionally biased region" description="Basic and acidic residues" evidence="10">
    <location>
        <begin position="110"/>
        <end position="119"/>
    </location>
</feature>
<proteinExistence type="inferred from homology"/>
<dbReference type="InterPro" id="IPR000178">
    <property type="entry name" value="TF_IF2_bacterial-like"/>
</dbReference>
<comment type="similarity">
    <text evidence="1 8 9">Belongs to the TRAFAC class translation factor GTPase superfamily. Classic translation factor GTPase family. IF-2 subfamily.</text>
</comment>
<evidence type="ECO:0000256" key="2">
    <source>
        <dbReference type="ARBA" id="ARBA00020675"/>
    </source>
</evidence>
<dbReference type="InterPro" id="IPR006847">
    <property type="entry name" value="IF2_N"/>
</dbReference>
<protein>
    <recommendedName>
        <fullName evidence="2 8">Translation initiation factor IF-2</fullName>
    </recommendedName>
</protein>
<dbReference type="InterPro" id="IPR027417">
    <property type="entry name" value="P-loop_NTPase"/>
</dbReference>
<evidence type="ECO:0000259" key="11">
    <source>
        <dbReference type="PROSITE" id="PS51722"/>
    </source>
</evidence>
<dbReference type="Gene3D" id="3.40.50.300">
    <property type="entry name" value="P-loop containing nucleotide triphosphate hydrolases"/>
    <property type="match status" value="1"/>
</dbReference>
<evidence type="ECO:0000256" key="7">
    <source>
        <dbReference type="ARBA" id="ARBA00025162"/>
    </source>
</evidence>
<evidence type="ECO:0000256" key="3">
    <source>
        <dbReference type="ARBA" id="ARBA00022540"/>
    </source>
</evidence>
<feature type="binding site" evidence="8">
    <location>
        <begin position="312"/>
        <end position="315"/>
    </location>
    <ligand>
        <name>GTP</name>
        <dbReference type="ChEBI" id="CHEBI:37565"/>
    </ligand>
</feature>
<dbReference type="Pfam" id="PF00009">
    <property type="entry name" value="GTP_EFTU"/>
    <property type="match status" value="1"/>
</dbReference>
<dbReference type="InterPro" id="IPR000795">
    <property type="entry name" value="T_Tr_GTP-bd_dom"/>
</dbReference>
<gene>
    <name evidence="8" type="primary">infB</name>
    <name evidence="12" type="ORF">JonanDRAFT_0537</name>
</gene>
<reference evidence="12 13" key="1">
    <citation type="submission" date="2011-11" db="EMBL/GenBank/DDBJ databases">
        <title>The Noncontiguous Finished genome of Jonquetella anthropi DSM 22815.</title>
        <authorList>
            <consortium name="US DOE Joint Genome Institute (JGI-PGF)"/>
            <person name="Lucas S."/>
            <person name="Copeland A."/>
            <person name="Lapidus A."/>
            <person name="Glavina del Rio T."/>
            <person name="Dalin E."/>
            <person name="Tice H."/>
            <person name="Bruce D."/>
            <person name="Goodwin L."/>
            <person name="Pitluck S."/>
            <person name="Peters L."/>
            <person name="Mikhailova N."/>
            <person name="Held B."/>
            <person name="Kyrpides N."/>
            <person name="Mavromatis K."/>
            <person name="Ivanova N."/>
            <person name="Markowitz V."/>
            <person name="Cheng J.-F."/>
            <person name="Hugenholtz P."/>
            <person name="Woyke T."/>
            <person name="Wu D."/>
            <person name="Gronow S."/>
            <person name="Wellnitz S."/>
            <person name="Brambilla E."/>
            <person name="Klenk H.-P."/>
            <person name="Eisen J.A."/>
        </authorList>
    </citation>
    <scope>NUCLEOTIDE SEQUENCE [LARGE SCALE GENOMIC DNA]</scope>
    <source>
        <strain evidence="12 13">DSM 22815</strain>
    </source>
</reference>
<dbReference type="PANTHER" id="PTHR43381">
    <property type="entry name" value="TRANSLATION INITIATION FACTOR IF-2-RELATED"/>
    <property type="match status" value="1"/>
</dbReference>
<evidence type="ECO:0000313" key="13">
    <source>
        <dbReference type="Proteomes" id="UP000003806"/>
    </source>
</evidence>
<dbReference type="NCBIfam" id="TIGR00231">
    <property type="entry name" value="small_GTP"/>
    <property type="match status" value="1"/>
</dbReference>
<organism evidence="12 13">
    <name type="scientific">Jonquetella anthropi DSM 22815</name>
    <dbReference type="NCBI Taxonomy" id="885272"/>
    <lineage>
        <taxon>Bacteria</taxon>
        <taxon>Thermotogati</taxon>
        <taxon>Synergistota</taxon>
        <taxon>Synergistia</taxon>
        <taxon>Synergistales</taxon>
        <taxon>Dethiosulfovibrionaceae</taxon>
        <taxon>Jonquetella</taxon>
    </lineage>
</organism>
<dbReference type="SUPFAM" id="SSF52540">
    <property type="entry name" value="P-loop containing nucleoside triphosphate hydrolases"/>
    <property type="match status" value="1"/>
</dbReference>
<dbReference type="PROSITE" id="PS51722">
    <property type="entry name" value="G_TR_2"/>
    <property type="match status" value="1"/>
</dbReference>
<dbReference type="HAMAP" id="MF_00100_B">
    <property type="entry name" value="IF_2_B"/>
    <property type="match status" value="1"/>
</dbReference>
<evidence type="ECO:0000256" key="8">
    <source>
        <dbReference type="HAMAP-Rule" id="MF_00100"/>
    </source>
</evidence>
<dbReference type="Pfam" id="PF11987">
    <property type="entry name" value="IF-2"/>
    <property type="match status" value="1"/>
</dbReference>
<feature type="compositionally biased region" description="Basic and acidic residues" evidence="10">
    <location>
        <begin position="57"/>
        <end position="89"/>
    </location>
</feature>
<dbReference type="InterPro" id="IPR044145">
    <property type="entry name" value="IF2_II"/>
</dbReference>
<dbReference type="FunFam" id="3.40.50.10050:FF:000001">
    <property type="entry name" value="Translation initiation factor IF-2"/>
    <property type="match status" value="1"/>
</dbReference>
<name>H0UJT2_9BACT</name>
<dbReference type="SUPFAM" id="SSF50447">
    <property type="entry name" value="Translation proteins"/>
    <property type="match status" value="2"/>
</dbReference>
<dbReference type="Pfam" id="PF04760">
    <property type="entry name" value="IF2_N"/>
    <property type="match status" value="1"/>
</dbReference>
<evidence type="ECO:0000256" key="5">
    <source>
        <dbReference type="ARBA" id="ARBA00022917"/>
    </source>
</evidence>
<dbReference type="Gene3D" id="2.40.30.10">
    <property type="entry name" value="Translation factors"/>
    <property type="match status" value="2"/>
</dbReference>